<evidence type="ECO:0000313" key="4">
    <source>
        <dbReference type="Proteomes" id="UP001054902"/>
    </source>
</evidence>
<feature type="compositionally biased region" description="Low complexity" evidence="1">
    <location>
        <begin position="26"/>
        <end position="35"/>
    </location>
</feature>
<keyword evidence="2" id="KW-0472">Membrane</keyword>
<gene>
    <name evidence="3" type="ORF">CTEN210_01358</name>
</gene>
<dbReference type="Proteomes" id="UP001054902">
    <property type="component" value="Unassembled WGS sequence"/>
</dbReference>
<keyword evidence="4" id="KW-1185">Reference proteome</keyword>
<name>A0AAD3GZT6_9STRA</name>
<evidence type="ECO:0000256" key="2">
    <source>
        <dbReference type="SAM" id="Phobius"/>
    </source>
</evidence>
<protein>
    <submittedName>
        <fullName evidence="3">Uncharacterized protein</fullName>
    </submittedName>
</protein>
<sequence length="500" mass="56145">MASMPLTNRKKPTSLSLNENAKDIESNSSNSNDSQGKGKKSYAGILLYYSFLVSLILSAIAYYVSSIEEGGKHKMTKASQNNYQIKTQKYNIHIDFQHDDEAKQNIGLGPHSIHVMTEESCPDPQVYVTVEGDAMVNVELQKEENKDNLWTGKFHVPMGGSYYVQTRYVDCKGTAVNDAYGSKYEFQVISDATGPIEKEVGGVAFVNGAWIAKEKVLKNTSYFDTGYPYIFANPEMVNKKEEMTALAGNGEVMKESVVTKSHGYYRFGELSNYELVCWIGSDSANALRDAFKSIRGGIFAGQRPFKFHLYPMKDLVKPDKEWTEATSGAFRKCKHILISFDEPETPLSQSLYKEQITTFIKHLVNAQNAETTFPALIWMFTVMESPLNTKNCYDPVLPRTTNHPCNDVLRDLFQDSPFPSRVRLLDNTDVSASIVDENRASMLAIVALRIFVMVGHQVQLWREDGGQIGGINGLTKNGVTTPNYNLEPYDWSQSVERSIF</sequence>
<keyword evidence="2" id="KW-0812">Transmembrane</keyword>
<organism evidence="3 4">
    <name type="scientific">Chaetoceros tenuissimus</name>
    <dbReference type="NCBI Taxonomy" id="426638"/>
    <lineage>
        <taxon>Eukaryota</taxon>
        <taxon>Sar</taxon>
        <taxon>Stramenopiles</taxon>
        <taxon>Ochrophyta</taxon>
        <taxon>Bacillariophyta</taxon>
        <taxon>Coscinodiscophyceae</taxon>
        <taxon>Chaetocerotophycidae</taxon>
        <taxon>Chaetocerotales</taxon>
        <taxon>Chaetocerotaceae</taxon>
        <taxon>Chaetoceros</taxon>
    </lineage>
</organism>
<comment type="caution">
    <text evidence="3">The sequence shown here is derived from an EMBL/GenBank/DDBJ whole genome shotgun (WGS) entry which is preliminary data.</text>
</comment>
<reference evidence="3 4" key="1">
    <citation type="journal article" date="2021" name="Sci. Rep.">
        <title>The genome of the diatom Chaetoceros tenuissimus carries an ancient integrated fragment of an extant virus.</title>
        <authorList>
            <person name="Hongo Y."/>
            <person name="Kimura K."/>
            <person name="Takaki Y."/>
            <person name="Yoshida Y."/>
            <person name="Baba S."/>
            <person name="Kobayashi G."/>
            <person name="Nagasaki K."/>
            <person name="Hano T."/>
            <person name="Tomaru Y."/>
        </authorList>
    </citation>
    <scope>NUCLEOTIDE SEQUENCE [LARGE SCALE GENOMIC DNA]</scope>
    <source>
        <strain evidence="3 4">NIES-3715</strain>
    </source>
</reference>
<accession>A0AAD3GZT6</accession>
<feature type="transmembrane region" description="Helical" evidence="2">
    <location>
        <begin position="45"/>
        <end position="64"/>
    </location>
</feature>
<evidence type="ECO:0000313" key="3">
    <source>
        <dbReference type="EMBL" id="GFH44883.1"/>
    </source>
</evidence>
<dbReference type="EMBL" id="BLLK01000020">
    <property type="protein sequence ID" value="GFH44883.1"/>
    <property type="molecule type" value="Genomic_DNA"/>
</dbReference>
<keyword evidence="2" id="KW-1133">Transmembrane helix</keyword>
<proteinExistence type="predicted"/>
<feature type="region of interest" description="Disordered" evidence="1">
    <location>
        <begin position="1"/>
        <end position="37"/>
    </location>
</feature>
<dbReference type="AlphaFoldDB" id="A0AAD3GZT6"/>
<evidence type="ECO:0000256" key="1">
    <source>
        <dbReference type="SAM" id="MobiDB-lite"/>
    </source>
</evidence>